<dbReference type="GO" id="GO:0004022">
    <property type="term" value="F:alcohol dehydrogenase (NAD+) activity"/>
    <property type="evidence" value="ECO:0007669"/>
    <property type="project" value="TreeGrafter"/>
</dbReference>
<dbReference type="Gene3D" id="3.40.50.1970">
    <property type="match status" value="1"/>
</dbReference>
<dbReference type="EMBL" id="PXYV01000013">
    <property type="protein sequence ID" value="PSR22710.1"/>
    <property type="molecule type" value="Genomic_DNA"/>
</dbReference>
<dbReference type="PROSITE" id="PS00913">
    <property type="entry name" value="ADH_IRON_1"/>
    <property type="match status" value="1"/>
</dbReference>
<dbReference type="Pfam" id="PF25137">
    <property type="entry name" value="ADH_Fe_C"/>
    <property type="match status" value="1"/>
</dbReference>
<evidence type="ECO:0000256" key="1">
    <source>
        <dbReference type="ARBA" id="ARBA00023002"/>
    </source>
</evidence>
<evidence type="ECO:0000313" key="4">
    <source>
        <dbReference type="EMBL" id="PSR22710.1"/>
    </source>
</evidence>
<dbReference type="FunFam" id="3.40.50.1970:FF:000003">
    <property type="entry name" value="Alcohol dehydrogenase, iron-containing"/>
    <property type="match status" value="1"/>
</dbReference>
<dbReference type="Gene3D" id="1.20.1090.10">
    <property type="entry name" value="Dehydroquinate synthase-like - alpha domain"/>
    <property type="match status" value="1"/>
</dbReference>
<dbReference type="InterPro" id="IPR018211">
    <property type="entry name" value="ADH_Fe_CS"/>
</dbReference>
<reference evidence="4 5" key="1">
    <citation type="journal article" date="2014" name="BMC Genomics">
        <title>Comparison of environmental and isolate Sulfobacillus genomes reveals diverse carbon, sulfur, nitrogen, and hydrogen metabolisms.</title>
        <authorList>
            <person name="Justice N.B."/>
            <person name="Norman A."/>
            <person name="Brown C.T."/>
            <person name="Singh A."/>
            <person name="Thomas B.C."/>
            <person name="Banfield J.F."/>
        </authorList>
    </citation>
    <scope>NUCLEOTIDE SEQUENCE [LARGE SCALE GENOMIC DNA]</scope>
    <source>
        <strain evidence="4">AMDSBA3</strain>
    </source>
</reference>
<dbReference type="InterPro" id="IPR056798">
    <property type="entry name" value="ADH_Fe_C"/>
</dbReference>
<feature type="domain" description="Alcohol dehydrogenase iron-type/glycerol dehydrogenase GldA" evidence="2">
    <location>
        <begin position="20"/>
        <end position="190"/>
    </location>
</feature>
<dbReference type="InterPro" id="IPR039697">
    <property type="entry name" value="Alcohol_dehydrogenase_Fe"/>
</dbReference>
<evidence type="ECO:0000313" key="5">
    <source>
        <dbReference type="Proteomes" id="UP000241848"/>
    </source>
</evidence>
<gene>
    <name evidence="4" type="ORF">C7B45_05805</name>
</gene>
<dbReference type="CDD" id="cd08185">
    <property type="entry name" value="Fe-ADH-like"/>
    <property type="match status" value="1"/>
</dbReference>
<dbReference type="PANTHER" id="PTHR11496">
    <property type="entry name" value="ALCOHOL DEHYDROGENASE"/>
    <property type="match status" value="1"/>
</dbReference>
<keyword evidence="1" id="KW-0560">Oxidoreductase</keyword>
<evidence type="ECO:0000259" key="3">
    <source>
        <dbReference type="Pfam" id="PF25137"/>
    </source>
</evidence>
<dbReference type="Pfam" id="PF00465">
    <property type="entry name" value="Fe-ADH"/>
    <property type="match status" value="1"/>
</dbReference>
<comment type="caution">
    <text evidence="4">The sequence shown here is derived from an EMBL/GenBank/DDBJ whole genome shotgun (WGS) entry which is preliminary data.</text>
</comment>
<dbReference type="InterPro" id="IPR001670">
    <property type="entry name" value="ADH_Fe/GldA"/>
</dbReference>
<proteinExistence type="predicted"/>
<dbReference type="GO" id="GO:0046872">
    <property type="term" value="F:metal ion binding"/>
    <property type="evidence" value="ECO:0007669"/>
    <property type="project" value="InterPro"/>
</dbReference>
<organism evidence="4 5">
    <name type="scientific">Sulfobacillus acidophilus</name>
    <dbReference type="NCBI Taxonomy" id="53633"/>
    <lineage>
        <taxon>Bacteria</taxon>
        <taxon>Bacillati</taxon>
        <taxon>Bacillota</taxon>
        <taxon>Clostridia</taxon>
        <taxon>Eubacteriales</taxon>
        <taxon>Clostridiales Family XVII. Incertae Sedis</taxon>
        <taxon>Sulfobacillus</taxon>
    </lineage>
</organism>
<dbReference type="AlphaFoldDB" id="A0A2T2WKG1"/>
<name>A0A2T2WKG1_9FIRM</name>
<protein>
    <submittedName>
        <fullName evidence="4">Alcohol dehydrogenase</fullName>
    </submittedName>
</protein>
<dbReference type="PANTHER" id="PTHR11496:SF83">
    <property type="entry name" value="HYDROXYACID-OXOACID TRANSHYDROGENASE, MITOCHONDRIAL"/>
    <property type="match status" value="1"/>
</dbReference>
<dbReference type="Proteomes" id="UP000241848">
    <property type="component" value="Unassembled WGS sequence"/>
</dbReference>
<feature type="domain" description="Fe-containing alcohol dehydrogenase-like C-terminal" evidence="3">
    <location>
        <begin position="201"/>
        <end position="396"/>
    </location>
</feature>
<dbReference type="SUPFAM" id="SSF56796">
    <property type="entry name" value="Dehydroquinate synthase-like"/>
    <property type="match status" value="1"/>
</dbReference>
<accession>A0A2T2WKG1</accession>
<evidence type="ECO:0000259" key="2">
    <source>
        <dbReference type="Pfam" id="PF00465"/>
    </source>
</evidence>
<sequence>MTRLIGVRRCYVGNFLFRVPPVIDFGWGRRDSVGTAVAQFGSRCVIVTTERLHQNTPMIEAMQRRLHESHVLSTVYDGVKPNPTVDMMDSGAAVAQSFRADVILGVGGGSAMDAAKAVALGATNPGSTWDYRLFGERKISNRVLPVVTVGTTAGTGSHVSPVSVLTNSDLNSKFAIVDYRLSPVWAIVDPELTLSVPPHVTAATGFDVFAHAFESTLHPNASPFVNLAAERALRLVAQFLPRAVQDGNDVEARIAMAEADTLAGICITNAGTTLPHGIAMAIGGHAPRVMHGAALAAVYPAVMRFTWADAITQFSHLYQILRNSPVLADGDPEQASRAVDLVEDFLAQIGLADTVDKLGIDSDILAAIVKDTFALPDYSVNPKVPSMDDVRDILSAGSTTVG</sequence>